<dbReference type="Pfam" id="PF03180">
    <property type="entry name" value="Lipoprotein_9"/>
    <property type="match status" value="1"/>
</dbReference>
<dbReference type="NCBIfam" id="TIGR00363">
    <property type="entry name" value="MetQ/NlpA family lipoprotein"/>
    <property type="match status" value="1"/>
</dbReference>
<evidence type="ECO:0000256" key="1">
    <source>
        <dbReference type="ARBA" id="ARBA00004193"/>
    </source>
</evidence>
<dbReference type="GO" id="GO:0005886">
    <property type="term" value="C:plasma membrane"/>
    <property type="evidence" value="ECO:0007669"/>
    <property type="project" value="UniProtKB-SubCell"/>
</dbReference>
<dbReference type="NCBIfam" id="NF008285">
    <property type="entry name" value="PRK11063.1"/>
    <property type="match status" value="1"/>
</dbReference>
<keyword evidence="5" id="KW-0472">Membrane</keyword>
<dbReference type="AlphaFoldDB" id="A0A484WYH3"/>
<dbReference type="CDD" id="cd13598">
    <property type="entry name" value="PBP2_lipoprotein_IlpA_like"/>
    <property type="match status" value="1"/>
</dbReference>
<proteinExistence type="inferred from homology"/>
<keyword evidence="6" id="KW-0564">Palmitate</keyword>
<dbReference type="PIRSF" id="PIRSF002854">
    <property type="entry name" value="MetQ"/>
    <property type="match status" value="1"/>
</dbReference>
<sequence length="311" mass="33725">MFPPSPAGEGKSAYNLSFLLMPFRFLASRLVVDIVSETFNKRICLVKLRLGALVLAGLLLAGCDREGSDAKHIKVGVINGAEQDVAEVAKKVAKEKYGLDVELVGFSGSLLPNDATNSGELDANVFQHRPFLAEDNKAHGYKLVAVANTFVFPMAGYSRKIKAVDDLKDGATIAIPNDPTNLGRALLLLQKEKLITLRPDVGLLPTALDITANPKKLNIMELEGAQLPRVLDDPKVDVAIISTTYLQQTGLSPVHDSVFVEDKNSPYVNIVVTREDNKDAEKVKEFIQSYQSPEVAKAAEKIFNGGAVPGW</sequence>
<dbReference type="EMBL" id="CAADIW010000006">
    <property type="protein sequence ID" value="VFS15255.1"/>
    <property type="molecule type" value="Genomic_DNA"/>
</dbReference>
<feature type="lipid moiety-binding region" description="S-diacylglycerol cysteine" evidence="8">
    <location>
        <position position="63"/>
    </location>
</feature>
<keyword evidence="7 9" id="KW-0449">Lipoprotein</keyword>
<dbReference type="InterPro" id="IPR004872">
    <property type="entry name" value="Lipoprotein_NlpA"/>
</dbReference>
<evidence type="ECO:0000313" key="10">
    <source>
        <dbReference type="Proteomes" id="UP000351155"/>
    </source>
</evidence>
<evidence type="ECO:0000256" key="5">
    <source>
        <dbReference type="ARBA" id="ARBA00023136"/>
    </source>
</evidence>
<protein>
    <submittedName>
        <fullName evidence="9">Lipoprotein 28</fullName>
    </submittedName>
</protein>
<organism evidence="9 10">
    <name type="scientific">Enterobacter cancerogenus</name>
    <dbReference type="NCBI Taxonomy" id="69218"/>
    <lineage>
        <taxon>Bacteria</taxon>
        <taxon>Pseudomonadati</taxon>
        <taxon>Pseudomonadota</taxon>
        <taxon>Gammaproteobacteria</taxon>
        <taxon>Enterobacterales</taxon>
        <taxon>Enterobacteriaceae</taxon>
        <taxon>Enterobacter</taxon>
        <taxon>Enterobacter cloacae complex</taxon>
    </lineage>
</organism>
<evidence type="ECO:0000256" key="7">
    <source>
        <dbReference type="ARBA" id="ARBA00023288"/>
    </source>
</evidence>
<dbReference type="FunFam" id="3.40.190.10:FF:000016">
    <property type="entry name" value="Lipoprotein"/>
    <property type="match status" value="1"/>
</dbReference>
<evidence type="ECO:0000256" key="2">
    <source>
        <dbReference type="ARBA" id="ARBA00008973"/>
    </source>
</evidence>
<evidence type="ECO:0000256" key="6">
    <source>
        <dbReference type="ARBA" id="ARBA00023139"/>
    </source>
</evidence>
<evidence type="ECO:0000256" key="3">
    <source>
        <dbReference type="ARBA" id="ARBA00022475"/>
    </source>
</evidence>
<keyword evidence="3" id="KW-1003">Cell membrane</keyword>
<dbReference type="Gene3D" id="3.40.190.10">
    <property type="entry name" value="Periplasmic binding protein-like II"/>
    <property type="match status" value="2"/>
</dbReference>
<dbReference type="SUPFAM" id="SSF53850">
    <property type="entry name" value="Periplasmic binding protein-like II"/>
    <property type="match status" value="1"/>
</dbReference>
<dbReference type="NCBIfam" id="NF007364">
    <property type="entry name" value="PRK09861.1"/>
    <property type="match status" value="1"/>
</dbReference>
<evidence type="ECO:0000313" key="9">
    <source>
        <dbReference type="EMBL" id="VFS15255.1"/>
    </source>
</evidence>
<evidence type="ECO:0000256" key="4">
    <source>
        <dbReference type="ARBA" id="ARBA00022729"/>
    </source>
</evidence>
<dbReference type="PANTHER" id="PTHR30429:SF1">
    <property type="entry name" value="D-METHIONINE-BINDING LIPOPROTEIN METQ-RELATED"/>
    <property type="match status" value="1"/>
</dbReference>
<comment type="subcellular location">
    <subcellularLocation>
        <location evidence="1">Cell membrane</location>
        <topology evidence="1">Lipid-anchor</topology>
    </subcellularLocation>
</comment>
<comment type="similarity">
    <text evidence="2">Belongs to the NlpA lipoprotein family.</text>
</comment>
<keyword evidence="4" id="KW-0732">Signal</keyword>
<dbReference type="PANTHER" id="PTHR30429">
    <property type="entry name" value="D-METHIONINE-BINDING LIPOPROTEIN METQ"/>
    <property type="match status" value="1"/>
</dbReference>
<dbReference type="Proteomes" id="UP000351155">
    <property type="component" value="Unassembled WGS sequence"/>
</dbReference>
<accession>A0A484WYH3</accession>
<gene>
    <name evidence="9" type="primary">nlpA</name>
    <name evidence="9" type="ORF">NCTC12126_01163</name>
</gene>
<name>A0A484WYH3_9ENTR</name>
<evidence type="ECO:0000256" key="8">
    <source>
        <dbReference type="PIRSR" id="PIRSR002854-1"/>
    </source>
</evidence>
<reference evidence="9 10" key="1">
    <citation type="submission" date="2019-03" db="EMBL/GenBank/DDBJ databases">
        <authorList>
            <consortium name="Pathogen Informatics"/>
        </authorList>
    </citation>
    <scope>NUCLEOTIDE SEQUENCE [LARGE SCALE GENOMIC DNA]</scope>
    <source>
        <strain evidence="9 10">NCTC12126</strain>
    </source>
</reference>
<dbReference type="GO" id="GO:0015821">
    <property type="term" value="P:methionine transport"/>
    <property type="evidence" value="ECO:0007669"/>
    <property type="project" value="UniProtKB-ARBA"/>
</dbReference>